<dbReference type="RefSeq" id="WP_182121698.1">
    <property type="nucleotide sequence ID" value="NZ_CP059567.1"/>
</dbReference>
<dbReference type="GO" id="GO:0016787">
    <property type="term" value="F:hydrolase activity"/>
    <property type="evidence" value="ECO:0007669"/>
    <property type="project" value="UniProtKB-KW"/>
</dbReference>
<dbReference type="KEGG" id="nsg:H3L94_08740"/>
<proteinExistence type="predicted"/>
<name>A0A7D7N8C2_9NEIS</name>
<protein>
    <submittedName>
        <fullName evidence="3">Alpha/beta hydrolase</fullName>
    </submittedName>
</protein>
<dbReference type="SUPFAM" id="SSF53474">
    <property type="entry name" value="alpha/beta-Hydrolases"/>
    <property type="match status" value="1"/>
</dbReference>
<evidence type="ECO:0000313" key="3">
    <source>
        <dbReference type="EMBL" id="QMT39937.1"/>
    </source>
</evidence>
<dbReference type="Gene3D" id="3.40.50.1820">
    <property type="entry name" value="alpha/beta hydrolase"/>
    <property type="match status" value="1"/>
</dbReference>
<gene>
    <name evidence="3" type="ORF">H3L94_08740</name>
</gene>
<keyword evidence="1 3" id="KW-0378">Hydrolase</keyword>
<evidence type="ECO:0000259" key="2">
    <source>
        <dbReference type="Pfam" id="PF07859"/>
    </source>
</evidence>
<sequence>MTLLPAVRQFLDVVNHQLLPAAQARGFRPNVINVREALAGLTFRYVSRAQEVAAVWDDTVPSPAAYAVPVRIYHPAPEQALPVLVYFHGGGGVAGSVSVYDQILRRVAVQTRHVVVAPEYRLAPENPYPAAQEDALTVLRGVRALLTGRGIRFADRISVGGDSAGGSICANLFCCTDAAEVRIAGQVLVYPSVDFTMSQPSVAEFAEGYLLTAERMRWYFDRYFLDGADRRAASPLHRAVLSPIPPTLVLTAEADPLRDEGRAYAAKLQAAGVSCRHVEMAGVIHAFLNLEDLNPEVCAQAYAEMAAFLNGLAE</sequence>
<dbReference type="InterPro" id="IPR029058">
    <property type="entry name" value="AB_hydrolase_fold"/>
</dbReference>
<evidence type="ECO:0000256" key="1">
    <source>
        <dbReference type="ARBA" id="ARBA00022801"/>
    </source>
</evidence>
<dbReference type="InterPro" id="IPR050300">
    <property type="entry name" value="GDXG_lipolytic_enzyme"/>
</dbReference>
<feature type="domain" description="Alpha/beta hydrolase fold-3" evidence="2">
    <location>
        <begin position="84"/>
        <end position="288"/>
    </location>
</feature>
<dbReference type="Pfam" id="PF07859">
    <property type="entry name" value="Abhydrolase_3"/>
    <property type="match status" value="1"/>
</dbReference>
<dbReference type="PANTHER" id="PTHR48081:SF8">
    <property type="entry name" value="ALPHA_BETA HYDROLASE FOLD-3 DOMAIN-CONTAINING PROTEIN-RELATED"/>
    <property type="match status" value="1"/>
</dbReference>
<dbReference type="InterPro" id="IPR013094">
    <property type="entry name" value="AB_hydrolase_3"/>
</dbReference>
<dbReference type="Proteomes" id="UP000514752">
    <property type="component" value="Chromosome"/>
</dbReference>
<evidence type="ECO:0000313" key="4">
    <source>
        <dbReference type="Proteomes" id="UP000514752"/>
    </source>
</evidence>
<accession>A0A7D7N8C2</accession>
<dbReference type="EMBL" id="CP059567">
    <property type="protein sequence ID" value="QMT39937.1"/>
    <property type="molecule type" value="Genomic_DNA"/>
</dbReference>
<dbReference type="AlphaFoldDB" id="A0A7D7N8C2"/>
<dbReference type="PANTHER" id="PTHR48081">
    <property type="entry name" value="AB HYDROLASE SUPERFAMILY PROTEIN C4A8.06C"/>
    <property type="match status" value="1"/>
</dbReference>
<reference evidence="3 4" key="1">
    <citation type="submission" date="2020-07" db="EMBL/GenBank/DDBJ databases">
        <title>Genomic diversity of species in the Neisseriaceae family.</title>
        <authorList>
            <person name="Vincent A.T."/>
            <person name="Bernet E."/>
            <person name="Veyrier F.J."/>
        </authorList>
    </citation>
    <scope>NUCLEOTIDE SEQUENCE [LARGE SCALE GENOMIC DNA]</scope>
    <source>
        <strain evidence="3 4">DSM 22244</strain>
    </source>
</reference>
<organism evidence="3 4">
    <name type="scientific">Neisseria shayeganii</name>
    <dbReference type="NCBI Taxonomy" id="607712"/>
    <lineage>
        <taxon>Bacteria</taxon>
        <taxon>Pseudomonadati</taxon>
        <taxon>Pseudomonadota</taxon>
        <taxon>Betaproteobacteria</taxon>
        <taxon>Neisseriales</taxon>
        <taxon>Neisseriaceae</taxon>
        <taxon>Neisseria</taxon>
    </lineage>
</organism>